<name>A0A225DC40_9BACT</name>
<feature type="transmembrane region" description="Helical" evidence="1">
    <location>
        <begin position="64"/>
        <end position="85"/>
    </location>
</feature>
<keyword evidence="1" id="KW-0472">Membrane</keyword>
<keyword evidence="1" id="KW-0812">Transmembrane</keyword>
<evidence type="ECO:0008006" key="4">
    <source>
        <dbReference type="Google" id="ProtNLM"/>
    </source>
</evidence>
<feature type="transmembrane region" description="Helical" evidence="1">
    <location>
        <begin position="357"/>
        <end position="376"/>
    </location>
</feature>
<feature type="transmembrane region" description="Helical" evidence="1">
    <location>
        <begin position="323"/>
        <end position="345"/>
    </location>
</feature>
<keyword evidence="1" id="KW-1133">Transmembrane helix</keyword>
<dbReference type="RefSeq" id="WP_088258325.1">
    <property type="nucleotide sequence ID" value="NZ_NIDE01000014.1"/>
</dbReference>
<dbReference type="AlphaFoldDB" id="A0A225DC40"/>
<gene>
    <name evidence="2" type="ORF">FRUB_07673</name>
</gene>
<keyword evidence="3" id="KW-1185">Reference proteome</keyword>
<feature type="transmembrane region" description="Helical" evidence="1">
    <location>
        <begin position="97"/>
        <end position="116"/>
    </location>
</feature>
<dbReference type="Proteomes" id="UP000214646">
    <property type="component" value="Unassembled WGS sequence"/>
</dbReference>
<comment type="caution">
    <text evidence="2">The sequence shown here is derived from an EMBL/GenBank/DDBJ whole genome shotgun (WGS) entry which is preliminary data.</text>
</comment>
<sequence length="402" mass="44341">MASATVTAPYPAVASARAENVPTSTAAPVGYFQQALPANLILLSFLFLTVPLAAITVLRPDNLLMWIYVWLFGMTHFVITFAIYGQSRNVRHFASTWRNRLLFFVVPVAIFVGFDLLHAFKIGAQFPVFALVFWGAVRLLDFNHFNRQSFGVYQLYKGRTGVRFPVWVKKTENALFCVLTGLLFVTFLAGGWFPLFQSGGWLTVWAGGAGPEAPVVPLDVLQAATVVGLVVAVGLFAAAVGGLWRVWVAAGRPDGMAPALLYLLVQTLSAAMSIISFPLYLAALAVHYVEYHVLMIPRCFHVPLDNGSRLDRVFGRLRAHRGLFYLMVVAVAGLVTAGSIAGMGVMGRTAAVLDQPFDYLVLIAVFDGLFVFHYFFEMLIWRFSDPFFRKTLVGFYFAPKAG</sequence>
<organism evidence="2 3">
    <name type="scientific">Fimbriiglobus ruber</name>
    <dbReference type="NCBI Taxonomy" id="1908690"/>
    <lineage>
        <taxon>Bacteria</taxon>
        <taxon>Pseudomonadati</taxon>
        <taxon>Planctomycetota</taxon>
        <taxon>Planctomycetia</taxon>
        <taxon>Gemmatales</taxon>
        <taxon>Gemmataceae</taxon>
        <taxon>Fimbriiglobus</taxon>
    </lineage>
</organism>
<evidence type="ECO:0000313" key="2">
    <source>
        <dbReference type="EMBL" id="OWK38553.1"/>
    </source>
</evidence>
<feature type="transmembrane region" description="Helical" evidence="1">
    <location>
        <begin position="40"/>
        <end position="58"/>
    </location>
</feature>
<reference evidence="3" key="1">
    <citation type="submission" date="2017-06" db="EMBL/GenBank/DDBJ databases">
        <title>Genome analysis of Fimbriiglobus ruber SP5, the first member of the order Planctomycetales with confirmed chitinolytic capability.</title>
        <authorList>
            <person name="Ravin N.V."/>
            <person name="Rakitin A.L."/>
            <person name="Ivanova A.A."/>
            <person name="Beletsky A.V."/>
            <person name="Kulichevskaya I.S."/>
            <person name="Mardanov A.V."/>
            <person name="Dedysh S.N."/>
        </authorList>
    </citation>
    <scope>NUCLEOTIDE SEQUENCE [LARGE SCALE GENOMIC DNA]</scope>
    <source>
        <strain evidence="3">SP5</strain>
    </source>
</reference>
<proteinExistence type="predicted"/>
<feature type="transmembrane region" description="Helical" evidence="1">
    <location>
        <begin position="259"/>
        <end position="281"/>
    </location>
</feature>
<protein>
    <recommendedName>
        <fullName evidence="4">Transmembrane protein</fullName>
    </recommendedName>
</protein>
<dbReference type="EMBL" id="NIDE01000014">
    <property type="protein sequence ID" value="OWK38553.1"/>
    <property type="molecule type" value="Genomic_DNA"/>
</dbReference>
<evidence type="ECO:0000256" key="1">
    <source>
        <dbReference type="SAM" id="Phobius"/>
    </source>
</evidence>
<accession>A0A225DC40</accession>
<evidence type="ECO:0000313" key="3">
    <source>
        <dbReference type="Proteomes" id="UP000214646"/>
    </source>
</evidence>
<feature type="transmembrane region" description="Helical" evidence="1">
    <location>
        <begin position="220"/>
        <end position="247"/>
    </location>
</feature>
<feature type="transmembrane region" description="Helical" evidence="1">
    <location>
        <begin position="122"/>
        <end position="140"/>
    </location>
</feature>
<feature type="transmembrane region" description="Helical" evidence="1">
    <location>
        <begin position="173"/>
        <end position="195"/>
    </location>
</feature>